<dbReference type="InterPro" id="IPR036257">
    <property type="entry name" value="Cyt_c_oxidase_su2_TM_sf"/>
</dbReference>
<keyword evidence="6" id="KW-0679">Respiratory chain</keyword>
<dbReference type="Pfam" id="PF00116">
    <property type="entry name" value="COX2"/>
    <property type="match status" value="1"/>
</dbReference>
<protein>
    <recommendedName>
        <fullName evidence="4">cytochrome-c oxidase</fullName>
        <ecNumber evidence="4">7.1.1.9</ecNumber>
    </recommendedName>
    <alternativeName>
        <fullName evidence="14">Cytochrome c oxidase polypeptide II</fullName>
    </alternativeName>
</protein>
<dbReference type="GO" id="GO:0005507">
    <property type="term" value="F:copper ion binding"/>
    <property type="evidence" value="ECO:0007669"/>
    <property type="project" value="InterPro"/>
</dbReference>
<dbReference type="Gene3D" id="1.10.287.90">
    <property type="match status" value="1"/>
</dbReference>
<evidence type="ECO:0000256" key="8">
    <source>
        <dbReference type="ARBA" id="ARBA00022723"/>
    </source>
</evidence>
<keyword evidence="18" id="KW-0560">Oxidoreductase</keyword>
<dbReference type="GO" id="GO:0042773">
    <property type="term" value="P:ATP synthesis coupled electron transport"/>
    <property type="evidence" value="ECO:0007669"/>
    <property type="project" value="TreeGrafter"/>
</dbReference>
<gene>
    <name evidence="18" type="ORF">RIEGSTA812A_PEG_645</name>
</gene>
<dbReference type="InterPro" id="IPR011759">
    <property type="entry name" value="Cyt_c_oxidase_su2_TM_dom"/>
</dbReference>
<evidence type="ECO:0000256" key="14">
    <source>
        <dbReference type="ARBA" id="ARBA00031389"/>
    </source>
</evidence>
<evidence type="ECO:0000256" key="2">
    <source>
        <dbReference type="ARBA" id="ARBA00004141"/>
    </source>
</evidence>
<dbReference type="InterPro" id="IPR045187">
    <property type="entry name" value="CcO_II"/>
</dbReference>
<evidence type="ECO:0000256" key="10">
    <source>
        <dbReference type="ARBA" id="ARBA00022982"/>
    </source>
</evidence>
<dbReference type="PROSITE" id="PS00078">
    <property type="entry name" value="COX2"/>
    <property type="match status" value="1"/>
</dbReference>
<dbReference type="NCBIfam" id="TIGR02866">
    <property type="entry name" value="CoxB"/>
    <property type="match status" value="1"/>
</dbReference>
<keyword evidence="10" id="KW-0249">Electron transport</keyword>
<keyword evidence="11 15" id="KW-1133">Transmembrane helix</keyword>
<dbReference type="Gene3D" id="2.60.40.420">
    <property type="entry name" value="Cupredoxins - blue copper proteins"/>
    <property type="match status" value="1"/>
</dbReference>
<evidence type="ECO:0000259" key="16">
    <source>
        <dbReference type="PROSITE" id="PS50857"/>
    </source>
</evidence>
<evidence type="ECO:0000256" key="9">
    <source>
        <dbReference type="ARBA" id="ARBA00022967"/>
    </source>
</evidence>
<dbReference type="EMBL" id="LR026963">
    <property type="protein sequence ID" value="VBB69172.1"/>
    <property type="molecule type" value="Genomic_DNA"/>
</dbReference>
<reference evidence="18" key="1">
    <citation type="submission" date="2018-10" db="EMBL/GenBank/DDBJ databases">
        <authorList>
            <person name="Gruber-Vodicka H."/>
            <person name="Jaeckle O."/>
        </authorList>
    </citation>
    <scope>NUCLEOTIDE SEQUENCE</scope>
</reference>
<dbReference type="InterPro" id="IPR014222">
    <property type="entry name" value="Cyt_c_oxidase_su2"/>
</dbReference>
<feature type="domain" description="Cytochrome oxidase subunit II transmembrane region profile" evidence="17">
    <location>
        <begin position="36"/>
        <end position="131"/>
    </location>
</feature>
<dbReference type="SUPFAM" id="SSF81464">
    <property type="entry name" value="Cytochrome c oxidase subunit II-like, transmembrane region"/>
    <property type="match status" value="1"/>
</dbReference>
<dbReference type="AlphaFoldDB" id="A0A484HBK1"/>
<dbReference type="GO" id="GO:0016020">
    <property type="term" value="C:membrane"/>
    <property type="evidence" value="ECO:0007669"/>
    <property type="project" value="UniProtKB-SubCell"/>
</dbReference>
<dbReference type="PROSITE" id="PS50999">
    <property type="entry name" value="COX2_TM"/>
    <property type="match status" value="1"/>
</dbReference>
<keyword evidence="8" id="KW-0479">Metal-binding</keyword>
<evidence type="ECO:0000313" key="18">
    <source>
        <dbReference type="EMBL" id="VBB69172.1"/>
    </source>
</evidence>
<name>A0A484HBK1_9ZZZZ</name>
<evidence type="ECO:0000256" key="7">
    <source>
        <dbReference type="ARBA" id="ARBA00022692"/>
    </source>
</evidence>
<sequence length="286" mass="31794">MRAVRKLGSAIYRCKVCIGAAFYAGVLAWSTAWAGQPFPWQMNFQPPASPIMEDIVALNNYLLIVIAAVACFVLGLLGFVMWRFNAHRNPKPATWSHNTPLEILWTVLPVLILITIAVPSFRLLYRQDHIPPADLTIKVEGHQWYWSYTYPDFDIAFDSTMVEADQLQAGQPRLLTADAPVVVPVGRVVRVQLTADDVLHSWAVPALGVRTDTVPGRLNETWFKVKAPGLYYGYCAELCGVRHAYMPVVVEAVSQEQFAAWVAEHKVAVSPTGIENASRGRNTTTS</sequence>
<comment type="subcellular location">
    <subcellularLocation>
        <location evidence="2">Membrane</location>
        <topology evidence="2">Multi-pass membrane protein</topology>
    </subcellularLocation>
</comment>
<dbReference type="EC" id="7.1.1.9" evidence="4"/>
<accession>A0A484HBK1</accession>
<feature type="transmembrane region" description="Helical" evidence="15">
    <location>
        <begin position="103"/>
        <end position="125"/>
    </location>
</feature>
<evidence type="ECO:0000256" key="1">
    <source>
        <dbReference type="ARBA" id="ARBA00001935"/>
    </source>
</evidence>
<dbReference type="InterPro" id="IPR002429">
    <property type="entry name" value="CcO_II-like_C"/>
</dbReference>
<keyword evidence="13 15" id="KW-0472">Membrane</keyword>
<comment type="cofactor">
    <cofactor evidence="1">
        <name>Cu cation</name>
        <dbReference type="ChEBI" id="CHEBI:23378"/>
    </cofactor>
</comment>
<evidence type="ECO:0000256" key="11">
    <source>
        <dbReference type="ARBA" id="ARBA00022989"/>
    </source>
</evidence>
<organism evidence="18">
    <name type="scientific">invertebrate metagenome</name>
    <dbReference type="NCBI Taxonomy" id="1711999"/>
    <lineage>
        <taxon>unclassified sequences</taxon>
        <taxon>metagenomes</taxon>
        <taxon>organismal metagenomes</taxon>
    </lineage>
</organism>
<dbReference type="InterPro" id="IPR008972">
    <property type="entry name" value="Cupredoxin"/>
</dbReference>
<feature type="domain" description="Cytochrome oxidase subunit II copper A binding" evidence="16">
    <location>
        <begin position="132"/>
        <end position="264"/>
    </location>
</feature>
<comment type="similarity">
    <text evidence="3">Belongs to the cytochrome c oxidase subunit 2 family.</text>
</comment>
<feature type="transmembrane region" description="Helical" evidence="15">
    <location>
        <begin position="58"/>
        <end position="82"/>
    </location>
</feature>
<dbReference type="GO" id="GO:0004129">
    <property type="term" value="F:cytochrome-c oxidase activity"/>
    <property type="evidence" value="ECO:0007669"/>
    <property type="project" value="UniProtKB-EC"/>
</dbReference>
<dbReference type="PANTHER" id="PTHR22888">
    <property type="entry name" value="CYTOCHROME C OXIDASE, SUBUNIT II"/>
    <property type="match status" value="1"/>
</dbReference>
<dbReference type="PANTHER" id="PTHR22888:SF9">
    <property type="entry name" value="CYTOCHROME C OXIDASE SUBUNIT 2"/>
    <property type="match status" value="1"/>
</dbReference>
<dbReference type="InterPro" id="IPR001505">
    <property type="entry name" value="Copper_CuA"/>
</dbReference>
<evidence type="ECO:0000256" key="6">
    <source>
        <dbReference type="ARBA" id="ARBA00022660"/>
    </source>
</evidence>
<dbReference type="SUPFAM" id="SSF49503">
    <property type="entry name" value="Cupredoxins"/>
    <property type="match status" value="1"/>
</dbReference>
<keyword evidence="5" id="KW-0813">Transport</keyword>
<dbReference type="GO" id="GO:0016491">
    <property type="term" value="F:oxidoreductase activity"/>
    <property type="evidence" value="ECO:0007669"/>
    <property type="project" value="UniProtKB-KW"/>
</dbReference>
<keyword evidence="7 15" id="KW-0812">Transmembrane</keyword>
<keyword evidence="12" id="KW-0186">Copper</keyword>
<keyword evidence="9" id="KW-1278">Translocase</keyword>
<dbReference type="PROSITE" id="PS50857">
    <property type="entry name" value="COX2_CUA"/>
    <property type="match status" value="1"/>
</dbReference>
<evidence type="ECO:0000256" key="5">
    <source>
        <dbReference type="ARBA" id="ARBA00022448"/>
    </source>
</evidence>
<evidence type="ECO:0000256" key="3">
    <source>
        <dbReference type="ARBA" id="ARBA00007866"/>
    </source>
</evidence>
<evidence type="ECO:0000259" key="17">
    <source>
        <dbReference type="PROSITE" id="PS50999"/>
    </source>
</evidence>
<dbReference type="Pfam" id="PF02790">
    <property type="entry name" value="COX2_TM"/>
    <property type="match status" value="1"/>
</dbReference>
<evidence type="ECO:0000256" key="4">
    <source>
        <dbReference type="ARBA" id="ARBA00012949"/>
    </source>
</evidence>
<dbReference type="FunFam" id="2.60.40.420:FF:000001">
    <property type="entry name" value="Cytochrome c oxidase subunit 2"/>
    <property type="match status" value="1"/>
</dbReference>
<evidence type="ECO:0000256" key="12">
    <source>
        <dbReference type="ARBA" id="ARBA00023008"/>
    </source>
</evidence>
<evidence type="ECO:0000256" key="13">
    <source>
        <dbReference type="ARBA" id="ARBA00023136"/>
    </source>
</evidence>
<proteinExistence type="inferred from homology"/>
<evidence type="ECO:0000256" key="15">
    <source>
        <dbReference type="SAM" id="Phobius"/>
    </source>
</evidence>
<dbReference type="PRINTS" id="PR01166">
    <property type="entry name" value="CYCOXIDASEII"/>
</dbReference>